<dbReference type="Proteomes" id="UP000594638">
    <property type="component" value="Unassembled WGS sequence"/>
</dbReference>
<evidence type="ECO:0000313" key="1">
    <source>
        <dbReference type="EMBL" id="CAA3004281.1"/>
    </source>
</evidence>
<reference evidence="1 2" key="1">
    <citation type="submission" date="2019-12" db="EMBL/GenBank/DDBJ databases">
        <authorList>
            <person name="Alioto T."/>
            <person name="Alioto T."/>
            <person name="Gomez Garrido J."/>
        </authorList>
    </citation>
    <scope>NUCLEOTIDE SEQUENCE [LARGE SCALE GENOMIC DNA]</scope>
</reference>
<protein>
    <submittedName>
        <fullName evidence="1">Uncharacterized protein</fullName>
    </submittedName>
</protein>
<dbReference type="EMBL" id="CACTIH010006154">
    <property type="protein sequence ID" value="CAA3004281.1"/>
    <property type="molecule type" value="Genomic_DNA"/>
</dbReference>
<accession>A0A8S0TFY4</accession>
<evidence type="ECO:0000313" key="2">
    <source>
        <dbReference type="Proteomes" id="UP000594638"/>
    </source>
</evidence>
<comment type="caution">
    <text evidence="1">The sequence shown here is derived from an EMBL/GenBank/DDBJ whole genome shotgun (WGS) entry which is preliminary data.</text>
</comment>
<name>A0A8S0TFY4_OLEEU</name>
<sequence>RGGDGVRTYYLHEGWRWSQWWKEMACGGVWVLQQRVALGQQQAGLSGFLTMSFLVMDGAGCWEDDPATPWPPLSLYI</sequence>
<organism evidence="1 2">
    <name type="scientific">Olea europaea subsp. europaea</name>
    <dbReference type="NCBI Taxonomy" id="158383"/>
    <lineage>
        <taxon>Eukaryota</taxon>
        <taxon>Viridiplantae</taxon>
        <taxon>Streptophyta</taxon>
        <taxon>Embryophyta</taxon>
        <taxon>Tracheophyta</taxon>
        <taxon>Spermatophyta</taxon>
        <taxon>Magnoliopsida</taxon>
        <taxon>eudicotyledons</taxon>
        <taxon>Gunneridae</taxon>
        <taxon>Pentapetalae</taxon>
        <taxon>asterids</taxon>
        <taxon>lamiids</taxon>
        <taxon>Lamiales</taxon>
        <taxon>Oleaceae</taxon>
        <taxon>Oleeae</taxon>
        <taxon>Olea</taxon>
    </lineage>
</organism>
<feature type="non-terminal residue" evidence="1">
    <location>
        <position position="1"/>
    </location>
</feature>
<proteinExistence type="predicted"/>
<gene>
    <name evidence="1" type="ORF">OLEA9_A093786</name>
</gene>
<dbReference type="AlphaFoldDB" id="A0A8S0TFY4"/>
<dbReference type="Gramene" id="OE9A093786T1">
    <property type="protein sequence ID" value="OE9A093786C1"/>
    <property type="gene ID" value="OE9A093786"/>
</dbReference>
<keyword evidence="2" id="KW-1185">Reference proteome</keyword>